<evidence type="ECO:0000313" key="1">
    <source>
        <dbReference type="EMBL" id="SMX54035.1"/>
    </source>
</evidence>
<name>A0A1Y6K2Y2_9CHLR</name>
<reference evidence="2" key="1">
    <citation type="submission" date="2017-05" db="EMBL/GenBank/DDBJ databases">
        <authorList>
            <person name="Kirkegaard R."/>
            <person name="Mcilroy J S."/>
        </authorList>
    </citation>
    <scope>NUCLEOTIDE SEQUENCE [LARGE SCALE GENOMIC DNA]</scope>
</reference>
<accession>A0A1Y6K2Y2</accession>
<sequence>MLVFPQEGISHEVIKVRIEDLVLIAMDVLCGCDLRFDHDLLGKAVNFTNSAFSEGCAKEMATPVHPARPVWPMRCTKTSVSSGRSKLDT</sequence>
<protein>
    <submittedName>
        <fullName evidence="1">Uncharacterized protein</fullName>
    </submittedName>
</protein>
<dbReference type="Proteomes" id="UP000195514">
    <property type="component" value="Chromosome I"/>
</dbReference>
<organism evidence="1 2">
    <name type="scientific">Candidatus Brevifilum fermentans</name>
    <dbReference type="NCBI Taxonomy" id="1986204"/>
    <lineage>
        <taxon>Bacteria</taxon>
        <taxon>Bacillati</taxon>
        <taxon>Chloroflexota</taxon>
        <taxon>Anaerolineae</taxon>
        <taxon>Anaerolineales</taxon>
        <taxon>Anaerolineaceae</taxon>
        <taxon>Candidatus Brevifilum</taxon>
    </lineage>
</organism>
<proteinExistence type="predicted"/>
<dbReference type="KEGG" id="abat:CFX1CAM_0970"/>
<keyword evidence="2" id="KW-1185">Reference proteome</keyword>
<dbReference type="AlphaFoldDB" id="A0A1Y6K2Y2"/>
<dbReference type="EMBL" id="LT859958">
    <property type="protein sequence ID" value="SMX54035.1"/>
    <property type="molecule type" value="Genomic_DNA"/>
</dbReference>
<evidence type="ECO:0000313" key="2">
    <source>
        <dbReference type="Proteomes" id="UP000195514"/>
    </source>
</evidence>
<gene>
    <name evidence="1" type="ORF">CFX1CAM_0970</name>
</gene>